<keyword evidence="12" id="KW-1185">Reference proteome</keyword>
<evidence type="ECO:0000259" key="10">
    <source>
        <dbReference type="Pfam" id="PF04290"/>
    </source>
</evidence>
<evidence type="ECO:0000256" key="7">
    <source>
        <dbReference type="ARBA" id="ARBA00023136"/>
    </source>
</evidence>
<comment type="caution">
    <text evidence="11">The sequence shown here is derived from an EMBL/GenBank/DDBJ whole genome shotgun (WGS) entry which is preliminary data.</text>
</comment>
<comment type="function">
    <text evidence="9">Part of the tripartite ATP-independent periplasmic (TRAP) transport system.</text>
</comment>
<dbReference type="GO" id="GO:0022857">
    <property type="term" value="F:transmembrane transporter activity"/>
    <property type="evidence" value="ECO:0007669"/>
    <property type="project" value="UniProtKB-UniRule"/>
</dbReference>
<evidence type="ECO:0000256" key="6">
    <source>
        <dbReference type="ARBA" id="ARBA00022989"/>
    </source>
</evidence>
<dbReference type="InterPro" id="IPR007387">
    <property type="entry name" value="TRAP_DctQ"/>
</dbReference>
<proteinExistence type="inferred from homology"/>
<keyword evidence="4 9" id="KW-0997">Cell inner membrane</keyword>
<keyword evidence="3" id="KW-1003">Cell membrane</keyword>
<keyword evidence="7 9" id="KW-0472">Membrane</keyword>
<dbReference type="PANTHER" id="PTHR35011">
    <property type="entry name" value="2,3-DIKETO-L-GULONATE TRAP TRANSPORTER SMALL PERMEASE PROTEIN YIAM"/>
    <property type="match status" value="1"/>
</dbReference>
<organism evidence="11 12">
    <name type="scientific">Falsigemmobacter faecalis</name>
    <dbReference type="NCBI Taxonomy" id="2488730"/>
    <lineage>
        <taxon>Bacteria</taxon>
        <taxon>Pseudomonadati</taxon>
        <taxon>Pseudomonadota</taxon>
        <taxon>Alphaproteobacteria</taxon>
        <taxon>Rhodobacterales</taxon>
        <taxon>Paracoccaceae</taxon>
        <taxon>Falsigemmobacter</taxon>
    </lineage>
</organism>
<evidence type="ECO:0000256" key="2">
    <source>
        <dbReference type="ARBA" id="ARBA00022448"/>
    </source>
</evidence>
<evidence type="ECO:0000256" key="8">
    <source>
        <dbReference type="ARBA" id="ARBA00038436"/>
    </source>
</evidence>
<feature type="transmembrane region" description="Helical" evidence="9">
    <location>
        <begin position="132"/>
        <end position="151"/>
    </location>
</feature>
<comment type="subunit">
    <text evidence="9">The complex comprises the extracytoplasmic solute receptor protein and the two transmembrane proteins.</text>
</comment>
<name>A0A3P3DFI9_9RHOB</name>
<dbReference type="EMBL" id="RRAZ01000020">
    <property type="protein sequence ID" value="RRH72993.1"/>
    <property type="molecule type" value="Genomic_DNA"/>
</dbReference>
<evidence type="ECO:0000256" key="3">
    <source>
        <dbReference type="ARBA" id="ARBA00022475"/>
    </source>
</evidence>
<dbReference type="Pfam" id="PF04290">
    <property type="entry name" value="DctQ"/>
    <property type="match status" value="1"/>
</dbReference>
<comment type="subcellular location">
    <subcellularLocation>
        <location evidence="1 9">Cell inner membrane</location>
        <topology evidence="1 9">Multi-pass membrane protein</topology>
    </subcellularLocation>
</comment>
<comment type="similarity">
    <text evidence="8 9">Belongs to the TRAP transporter small permease family.</text>
</comment>
<feature type="transmembrane region" description="Helical" evidence="9">
    <location>
        <begin position="85"/>
        <end position="103"/>
    </location>
</feature>
<dbReference type="OrthoDB" id="2877624at2"/>
<evidence type="ECO:0000256" key="9">
    <source>
        <dbReference type="RuleBase" id="RU369079"/>
    </source>
</evidence>
<keyword evidence="2 9" id="KW-0813">Transport</keyword>
<evidence type="ECO:0000256" key="1">
    <source>
        <dbReference type="ARBA" id="ARBA00004429"/>
    </source>
</evidence>
<accession>A0A3P3DFI9</accession>
<protein>
    <recommendedName>
        <fullName evidence="9">TRAP transporter small permease protein</fullName>
    </recommendedName>
</protein>
<evidence type="ECO:0000256" key="5">
    <source>
        <dbReference type="ARBA" id="ARBA00022692"/>
    </source>
</evidence>
<dbReference type="AlphaFoldDB" id="A0A3P3DFI9"/>
<dbReference type="InterPro" id="IPR055348">
    <property type="entry name" value="DctQ"/>
</dbReference>
<keyword evidence="6 9" id="KW-1133">Transmembrane helix</keyword>
<dbReference type="RefSeq" id="WP_124965546.1">
    <property type="nucleotide sequence ID" value="NZ_RRAZ01000020.1"/>
</dbReference>
<feature type="transmembrane region" description="Helical" evidence="9">
    <location>
        <begin position="46"/>
        <end position="64"/>
    </location>
</feature>
<evidence type="ECO:0000313" key="11">
    <source>
        <dbReference type="EMBL" id="RRH72993.1"/>
    </source>
</evidence>
<feature type="domain" description="Tripartite ATP-independent periplasmic transporters DctQ component" evidence="10">
    <location>
        <begin position="24"/>
        <end position="154"/>
    </location>
</feature>
<dbReference type="GO" id="GO:0005886">
    <property type="term" value="C:plasma membrane"/>
    <property type="evidence" value="ECO:0007669"/>
    <property type="project" value="UniProtKB-SubCell"/>
</dbReference>
<reference evidence="11 12" key="1">
    <citation type="submission" date="2018-11" db="EMBL/GenBank/DDBJ databases">
        <title>Gemmobacter sp. nov., YIM 102744-1 draft genome.</title>
        <authorList>
            <person name="Li G."/>
            <person name="Jiang Y."/>
        </authorList>
    </citation>
    <scope>NUCLEOTIDE SEQUENCE [LARGE SCALE GENOMIC DNA]</scope>
    <source>
        <strain evidence="11 12">YIM 102744-1</strain>
    </source>
</reference>
<evidence type="ECO:0000256" key="4">
    <source>
        <dbReference type="ARBA" id="ARBA00022519"/>
    </source>
</evidence>
<keyword evidence="5 9" id="KW-0812">Transmembrane</keyword>
<gene>
    <name evidence="11" type="ORF">EG244_13635</name>
</gene>
<sequence>MKTLIEKLAVFSVALGSIGLLLAMLLSVADIVGTHLGSPVPGTLEFTESTMVLVVFGGITWAQIRRSHIRVELVYMQVSKKMRSVMDIITSLAGIAFFFLLTWQGGVEAVYAWEIGESTSGLVAFPIWPARWILVFGSSLMILQLLVDLWYDLTHFGNPHELEFG</sequence>
<dbReference type="Proteomes" id="UP000282125">
    <property type="component" value="Unassembled WGS sequence"/>
</dbReference>
<evidence type="ECO:0000313" key="12">
    <source>
        <dbReference type="Proteomes" id="UP000282125"/>
    </source>
</evidence>
<feature type="transmembrane region" description="Helical" evidence="9">
    <location>
        <begin position="7"/>
        <end position="26"/>
    </location>
</feature>